<dbReference type="GO" id="GO:0005524">
    <property type="term" value="F:ATP binding"/>
    <property type="evidence" value="ECO:0007669"/>
    <property type="project" value="InterPro"/>
</dbReference>
<dbReference type="EMBL" id="CAJOBE010047830">
    <property type="protein sequence ID" value="CAF4347443.1"/>
    <property type="molecule type" value="Genomic_DNA"/>
</dbReference>
<organism evidence="5 6">
    <name type="scientific">Rotaria sordida</name>
    <dbReference type="NCBI Taxonomy" id="392033"/>
    <lineage>
        <taxon>Eukaryota</taxon>
        <taxon>Metazoa</taxon>
        <taxon>Spiralia</taxon>
        <taxon>Gnathifera</taxon>
        <taxon>Rotifera</taxon>
        <taxon>Eurotatoria</taxon>
        <taxon>Bdelloidea</taxon>
        <taxon>Philodinida</taxon>
        <taxon>Philodinidae</taxon>
        <taxon>Rotaria</taxon>
    </lineage>
</organism>
<dbReference type="GO" id="GO:0016020">
    <property type="term" value="C:membrane"/>
    <property type="evidence" value="ECO:0007669"/>
    <property type="project" value="InterPro"/>
</dbReference>
<feature type="transmembrane region" description="Helical" evidence="4">
    <location>
        <begin position="12"/>
        <end position="33"/>
    </location>
</feature>
<evidence type="ECO:0000256" key="4">
    <source>
        <dbReference type="SAM" id="Phobius"/>
    </source>
</evidence>
<accession>A0A820L065</accession>
<dbReference type="InterPro" id="IPR036640">
    <property type="entry name" value="ABC1_TM_sf"/>
</dbReference>
<gene>
    <name evidence="5" type="ORF">FNK824_LOCUS42219</name>
</gene>
<keyword evidence="3 4" id="KW-0472">Membrane</keyword>
<evidence type="ECO:0000313" key="6">
    <source>
        <dbReference type="Proteomes" id="UP000663874"/>
    </source>
</evidence>
<evidence type="ECO:0000313" key="5">
    <source>
        <dbReference type="EMBL" id="CAF4347443.1"/>
    </source>
</evidence>
<dbReference type="Gene3D" id="1.20.1560.10">
    <property type="entry name" value="ABC transporter type 1, transmembrane domain"/>
    <property type="match status" value="1"/>
</dbReference>
<dbReference type="Proteomes" id="UP000663874">
    <property type="component" value="Unassembled WGS sequence"/>
</dbReference>
<sequence length="76" mass="8490">YKFADTLDICLLIIGTIGSFASGTCFPLLLFIYQQVTDALVNYGKLKYIEQMDLQNLSQLSCENGGQDSKENLTFL</sequence>
<keyword evidence="2 4" id="KW-1133">Transmembrane helix</keyword>
<evidence type="ECO:0000256" key="3">
    <source>
        <dbReference type="ARBA" id="ARBA00023136"/>
    </source>
</evidence>
<evidence type="ECO:0000256" key="1">
    <source>
        <dbReference type="ARBA" id="ARBA00022692"/>
    </source>
</evidence>
<protein>
    <submittedName>
        <fullName evidence="5">Uncharacterized protein</fullName>
    </submittedName>
</protein>
<evidence type="ECO:0000256" key="2">
    <source>
        <dbReference type="ARBA" id="ARBA00022989"/>
    </source>
</evidence>
<name>A0A820L065_9BILA</name>
<proteinExistence type="predicted"/>
<keyword evidence="1 4" id="KW-0812">Transmembrane</keyword>
<dbReference type="AlphaFoldDB" id="A0A820L065"/>
<reference evidence="5" key="1">
    <citation type="submission" date="2021-02" db="EMBL/GenBank/DDBJ databases">
        <authorList>
            <person name="Nowell W R."/>
        </authorList>
    </citation>
    <scope>NUCLEOTIDE SEQUENCE</scope>
</reference>
<comment type="caution">
    <text evidence="5">The sequence shown here is derived from an EMBL/GenBank/DDBJ whole genome shotgun (WGS) entry which is preliminary data.</text>
</comment>
<feature type="non-terminal residue" evidence="5">
    <location>
        <position position="1"/>
    </location>
</feature>